<dbReference type="InterPro" id="IPR001870">
    <property type="entry name" value="B30.2/SPRY"/>
</dbReference>
<dbReference type="Pfam" id="PF00207">
    <property type="entry name" value="A2M"/>
    <property type="match status" value="1"/>
</dbReference>
<feature type="compositionally biased region" description="Basic residues" evidence="3">
    <location>
        <begin position="598"/>
        <end position="614"/>
    </location>
</feature>
<feature type="domain" description="B30.2/SPRY" evidence="4">
    <location>
        <begin position="1534"/>
        <end position="1721"/>
    </location>
</feature>
<dbReference type="Pfam" id="PF00622">
    <property type="entry name" value="SPRY"/>
    <property type="match status" value="1"/>
</dbReference>
<dbReference type="SUPFAM" id="SSF49410">
    <property type="entry name" value="Alpha-macroglobulin receptor domain"/>
    <property type="match status" value="1"/>
</dbReference>
<dbReference type="InterPro" id="IPR044736">
    <property type="entry name" value="Gid1/RanBPM/SPLA_SPRY"/>
</dbReference>
<dbReference type="SMART" id="SM00449">
    <property type="entry name" value="SPRY"/>
    <property type="match status" value="1"/>
</dbReference>
<dbReference type="InterPro" id="IPR011626">
    <property type="entry name" value="Alpha-macroglobulin_TED"/>
</dbReference>
<evidence type="ECO:0000256" key="1">
    <source>
        <dbReference type="ARBA" id="ARBA00022729"/>
    </source>
</evidence>
<reference evidence="5" key="1">
    <citation type="submission" date="2022-08" db="EMBL/GenBank/DDBJ databases">
        <title>Novel sulfate-reducing endosymbionts in the free-living metamonad Anaeramoeba.</title>
        <authorList>
            <person name="Jerlstrom-Hultqvist J."/>
            <person name="Cepicka I."/>
            <person name="Gallot-Lavallee L."/>
            <person name="Salas-Leiva D."/>
            <person name="Curtis B.A."/>
            <person name="Zahonova K."/>
            <person name="Pipaliya S."/>
            <person name="Dacks J."/>
            <person name="Roger A.J."/>
        </authorList>
    </citation>
    <scope>NUCLEOTIDE SEQUENCE</scope>
    <source>
        <strain evidence="5">Schooner1</strain>
    </source>
</reference>
<evidence type="ECO:0000256" key="3">
    <source>
        <dbReference type="SAM" id="MobiDB-lite"/>
    </source>
</evidence>
<evidence type="ECO:0000256" key="2">
    <source>
        <dbReference type="ARBA" id="ARBA00022966"/>
    </source>
</evidence>
<dbReference type="PANTHER" id="PTHR11412:SF136">
    <property type="entry name" value="CD109 ANTIGEN"/>
    <property type="match status" value="1"/>
</dbReference>
<proteinExistence type="predicted"/>
<dbReference type="InterPro" id="IPR043136">
    <property type="entry name" value="B30.2/SPRY_sf"/>
</dbReference>
<feature type="region of interest" description="Disordered" evidence="3">
    <location>
        <begin position="503"/>
        <end position="528"/>
    </location>
</feature>
<dbReference type="SMART" id="SM01419">
    <property type="entry name" value="Thiol-ester_cl"/>
    <property type="match status" value="1"/>
</dbReference>
<feature type="compositionally biased region" description="Basic residues" evidence="3">
    <location>
        <begin position="677"/>
        <end position="690"/>
    </location>
</feature>
<dbReference type="Gene3D" id="2.60.40.690">
    <property type="entry name" value="Alpha-macroglobulin, receptor-binding domain"/>
    <property type="match status" value="1"/>
</dbReference>
<dbReference type="InterPro" id="IPR047565">
    <property type="entry name" value="Alpha-macroglob_thiol-ester_cl"/>
</dbReference>
<evidence type="ECO:0000313" key="5">
    <source>
        <dbReference type="EMBL" id="KAJ6245743.1"/>
    </source>
</evidence>
<dbReference type="SMART" id="SM01360">
    <property type="entry name" value="A2M"/>
    <property type="match status" value="1"/>
</dbReference>
<dbReference type="PROSITE" id="PS50188">
    <property type="entry name" value="B302_SPRY"/>
    <property type="match status" value="1"/>
</dbReference>
<dbReference type="CDD" id="cd12885">
    <property type="entry name" value="SPRY_RanBP_like"/>
    <property type="match status" value="1"/>
</dbReference>
<organism evidence="5 6">
    <name type="scientific">Anaeramoeba flamelloides</name>
    <dbReference type="NCBI Taxonomy" id="1746091"/>
    <lineage>
        <taxon>Eukaryota</taxon>
        <taxon>Metamonada</taxon>
        <taxon>Anaeramoebidae</taxon>
        <taxon>Anaeramoeba</taxon>
    </lineage>
</organism>
<feature type="compositionally biased region" description="Low complexity" evidence="3">
    <location>
        <begin position="651"/>
        <end position="660"/>
    </location>
</feature>
<dbReference type="InterPro" id="IPR008930">
    <property type="entry name" value="Terpenoid_cyclase/PrenylTrfase"/>
</dbReference>
<dbReference type="InterPro" id="IPR050473">
    <property type="entry name" value="A2M/Complement_sys"/>
</dbReference>
<dbReference type="Gene3D" id="2.60.40.1930">
    <property type="match status" value="1"/>
</dbReference>
<protein>
    <submittedName>
        <fullName evidence="5">Macroglobulin / complement</fullName>
    </submittedName>
</protein>
<gene>
    <name evidence="5" type="ORF">M0813_20163</name>
</gene>
<feature type="region of interest" description="Disordered" evidence="3">
    <location>
        <begin position="889"/>
        <end position="908"/>
    </location>
</feature>
<accession>A0ABQ8YMF7</accession>
<dbReference type="Pfam" id="PF07678">
    <property type="entry name" value="TED_complement"/>
    <property type="match status" value="1"/>
</dbReference>
<keyword evidence="1" id="KW-0732">Signal</keyword>
<dbReference type="PANTHER" id="PTHR11412">
    <property type="entry name" value="MACROGLOBULIN / COMPLEMENT"/>
    <property type="match status" value="1"/>
</dbReference>
<dbReference type="InterPro" id="IPR013320">
    <property type="entry name" value="ConA-like_dom_sf"/>
</dbReference>
<keyword evidence="2" id="KW-0882">Thioester bond</keyword>
<keyword evidence="6" id="KW-1185">Reference proteome</keyword>
<dbReference type="InterPro" id="IPR003877">
    <property type="entry name" value="SPRY_dom"/>
</dbReference>
<name>A0ABQ8YMF7_9EUKA</name>
<sequence>MNQLFLQESFSNPRFSLHLTTDKQNYNPGDVVMCRGILLDVFTHKPLIRKNFNIGKPWVRIKSPDKSELVNKELNSSSVDSVYSFTHRLTEDQTGGEYLIEFYHQNCLGVAMATRKFTVQTFEQPMFKTDLEFVRRGYGPCDTVEGYAVIERAEGGIPVKANISGKAVVDGDVVWEQKGLTIDKKSGRVTFEFELPEEMDKGEGTINLSIQEGGALGNSSKTIPILLQKLDVAVYPEGGELIMGLLNGVYFECTNPITGEPADCSGVLLENGKKTNIKFQTLHEGRGVFEFTPKKKKSYKLKFNYPTGIKSVPIEKKKIHGVAIRLLSKKSIKLGEKIYFEISCTQKDNKRTSGLKIVFSKREKEIHSQQIGGWEEVGESNFVTQIVCNPYPYDGVLRATVVDGGGLPLCERLVFVEPEESLVLDCRTERKAYSPGDTVKLNIKSQTSRGIDVPAFLCVTVSDDSIYKMNEKRKRLPRLPEMYYLENEVQELKDPRNYLFPDQIVSRDGGNQKDEEENENESNQGGNTNIDPKICVDLLLGTQGWRRFCYKDKMKFYNEKTAMQDKIKRLFAIENNRAPLIIEKQNYRTLETRSATRGVRKRGNVKVKKYKKERSKGAKQLSKPKSKPTFRKSSQKDQKAMNKKVVAIKPKVNLLKPSSKVSKKKMLDKSSFLGGKSKSKKISRRPRRVPQMKIYDSESESSDEEDEFDDFNYQFGYNEICKGKKRIRFLREYAHPRRSNWDEEERIDFVNTLYFNNCKKTVMDSKTGEFATAIEFDLNDSISSFRVFVDCFDEQGRMGCNQTFVFNSLKSFYVEPKLPNEVSLGDFVRFPINMVNNYQNDLERVELLFEAHGQGLQIVENNYWKGKLLKNERVGKRFSFAIEDLTKKEKKKETEKETEKEKEKEKEKAATDMEVNEIVCYGIELDRVKMDQVKKPINVKPPGFPLVFPISGIIKGDSYTEKFSIELPGNIFKNWTQTSISIHPSTLTQLTKSVKSLICIPSGCFEQTTSKSFPMVMAIQYLEQNQEYQNEKLLKSARSTIIQSTQRLLSYRVRGEGGFSCFGSPPSNLPMTSYGLMQFYEIQKVNPAFNKDIIRTTVQFLLKKRNNSGGFSVYNPRLKHYYGRRRFKRIPTGKKSVAGGNQSAQPNNENINAYILWALTCCGVTKGTITKEYNCMVNNAQNDSQASKDCYFLALASLTCFNLHDTDLSKQFADRLLEYADEKGTISDCRNTLVYSYGNNKSIEVTALSVLAFIKNSMFEEAAKSVEWINSMCKSGRFGTTQATVLSLKAINAWNEINSVPINNGELILHINNSPVKSTQIVKGSSEEISIKDFGEYLRPNETNTVQLQMKGGSVMPFEVSIEARTPKPNDRSEDCDIQLTTEVLNDNNSNDDIVEGDVIQFEVTIENRTLRNDPTGMVVAVIGIPGGCSVRIDKLKQLKQVNTFDFFELFGAREVAFYWENVDPSQVISFTIDLIAEIAGNYTAPHSRAYLYYNDDFICWNDGINVEILPKGGNEEQQEKEEEYSFIEEEIFNKKKSLTGLQKRKKEKLIFPTTFGKYVNNDKIKISHAKNLILYQGTEKDNEIIVRSDFPIPKSCKNYYFEMKVVQTSKLKYLGIGLVPEEHDLSGMPGWVNSIGYHGDDGSTFICNGEPSHTLSIFQNGDVIGLGWDKEKMVFYFTRNGKLLKEVAKNHELMKKTLYPCFGFSSYDIKIIANFGKTSFAYKKMNQFRFK</sequence>
<evidence type="ECO:0000313" key="6">
    <source>
        <dbReference type="Proteomes" id="UP001150062"/>
    </source>
</evidence>
<dbReference type="InterPro" id="IPR036595">
    <property type="entry name" value="A-macroglobulin_rcpt-bd_sf"/>
</dbReference>
<dbReference type="CDD" id="cd02891">
    <property type="entry name" value="A2M_like"/>
    <property type="match status" value="1"/>
</dbReference>
<dbReference type="Gene3D" id="2.60.120.920">
    <property type="match status" value="1"/>
</dbReference>
<feature type="region of interest" description="Disordered" evidence="3">
    <location>
        <begin position="594"/>
        <end position="690"/>
    </location>
</feature>
<dbReference type="InterPro" id="IPR001599">
    <property type="entry name" value="Macroglobln_a2"/>
</dbReference>
<dbReference type="SUPFAM" id="SSF49899">
    <property type="entry name" value="Concanavalin A-like lectins/glucanases"/>
    <property type="match status" value="1"/>
</dbReference>
<evidence type="ECO:0000259" key="4">
    <source>
        <dbReference type="PROSITE" id="PS50188"/>
    </source>
</evidence>
<dbReference type="SUPFAM" id="SSF48239">
    <property type="entry name" value="Terpenoid cyclases/Protein prenyltransferases"/>
    <property type="match status" value="1"/>
</dbReference>
<dbReference type="Proteomes" id="UP001150062">
    <property type="component" value="Unassembled WGS sequence"/>
</dbReference>
<dbReference type="EMBL" id="JAOAOG010000143">
    <property type="protein sequence ID" value="KAJ6245743.1"/>
    <property type="molecule type" value="Genomic_DNA"/>
</dbReference>
<dbReference type="Gene3D" id="1.50.10.20">
    <property type="match status" value="1"/>
</dbReference>
<comment type="caution">
    <text evidence="5">The sequence shown here is derived from an EMBL/GenBank/DDBJ whole genome shotgun (WGS) entry which is preliminary data.</text>
</comment>